<dbReference type="OrthoDB" id="9787053at2"/>
<dbReference type="PIRSF" id="PIRSF004649">
    <property type="entry name" value="MlaC"/>
    <property type="match status" value="1"/>
</dbReference>
<feature type="signal peptide" evidence="1">
    <location>
        <begin position="1"/>
        <end position="21"/>
    </location>
</feature>
<dbReference type="RefSeq" id="WP_090484911.1">
    <property type="nucleotide sequence ID" value="NZ_FOUO01000007.1"/>
</dbReference>
<dbReference type="Proteomes" id="UP000199556">
    <property type="component" value="Unassembled WGS sequence"/>
</dbReference>
<protein>
    <submittedName>
        <fullName evidence="2">Phospholipid transport system substrate-binding protein</fullName>
    </submittedName>
</protein>
<dbReference type="InterPro" id="IPR008869">
    <property type="entry name" value="MlaC/ttg2D"/>
</dbReference>
<keyword evidence="1" id="KW-0732">Signal</keyword>
<dbReference type="AlphaFoldDB" id="A0A1I4R9U5"/>
<feature type="chain" id="PRO_5011464728" evidence="1">
    <location>
        <begin position="22"/>
        <end position="215"/>
    </location>
</feature>
<evidence type="ECO:0000313" key="3">
    <source>
        <dbReference type="Proteomes" id="UP000199556"/>
    </source>
</evidence>
<proteinExistence type="predicted"/>
<evidence type="ECO:0000256" key="1">
    <source>
        <dbReference type="SAM" id="SignalP"/>
    </source>
</evidence>
<accession>A0A1I4R9U5</accession>
<dbReference type="Pfam" id="PF05494">
    <property type="entry name" value="MlaC"/>
    <property type="match status" value="1"/>
</dbReference>
<keyword evidence="3" id="KW-1185">Reference proteome</keyword>
<sequence length="215" mass="24553">MRSLKALLAALLLGMCIPALAAAMPERDPVDLVETTADRVLSELRENPERTRENPEFLFDLVDEIILPLIDFEGMSRLILARHWRTATPEQRERFTEAFRDMLVRTYTRQMAEHMDKDIRVLPHRSFRDERMALVATEIVMGQGESNIPVNYRLRPVDGHWKVFDLEVDGLSFVTNFRTAFGAEVEKEGLDALIRRLEEGDKALVEEAVETGGAS</sequence>
<dbReference type="InterPro" id="IPR042245">
    <property type="entry name" value="Tgt2/MlaC_sf"/>
</dbReference>
<dbReference type="STRING" id="195064.SAMN05421721_10729"/>
<dbReference type="Gene3D" id="3.10.450.710">
    <property type="entry name" value="Tgt2/MlaC"/>
    <property type="match status" value="1"/>
</dbReference>
<dbReference type="PANTHER" id="PTHR36573:SF1">
    <property type="entry name" value="INTERMEMBRANE PHOSPHOLIPID TRANSPORT SYSTEM BINDING PROTEIN MLAC"/>
    <property type="match status" value="1"/>
</dbReference>
<gene>
    <name evidence="2" type="ORF">SAMN05421721_10729</name>
</gene>
<name>A0A1I4R9U5_ECTMO</name>
<evidence type="ECO:0000313" key="2">
    <source>
        <dbReference type="EMBL" id="SFM49064.1"/>
    </source>
</evidence>
<dbReference type="EMBL" id="FOUO01000007">
    <property type="protein sequence ID" value="SFM49064.1"/>
    <property type="molecule type" value="Genomic_DNA"/>
</dbReference>
<dbReference type="PANTHER" id="PTHR36573">
    <property type="entry name" value="INTERMEMBRANE PHOSPHOLIPID TRANSPORT SYSTEM BINDING PROTEIN MLAC"/>
    <property type="match status" value="1"/>
</dbReference>
<organism evidence="2 3">
    <name type="scientific">Ectothiorhodospira mobilis</name>
    <dbReference type="NCBI Taxonomy" id="195064"/>
    <lineage>
        <taxon>Bacteria</taxon>
        <taxon>Pseudomonadati</taxon>
        <taxon>Pseudomonadota</taxon>
        <taxon>Gammaproteobacteria</taxon>
        <taxon>Chromatiales</taxon>
        <taxon>Ectothiorhodospiraceae</taxon>
        <taxon>Ectothiorhodospira</taxon>
    </lineage>
</organism>
<reference evidence="2 3" key="1">
    <citation type="submission" date="2016-10" db="EMBL/GenBank/DDBJ databases">
        <authorList>
            <person name="de Groot N.N."/>
        </authorList>
    </citation>
    <scope>NUCLEOTIDE SEQUENCE [LARGE SCALE GENOMIC DNA]</scope>
    <source>
        <strain evidence="2 3">DSM 4180</strain>
    </source>
</reference>